<name>A0A804N197_MAIZE</name>
<dbReference type="Proteomes" id="UP000007305">
    <property type="component" value="Chromosome 3"/>
</dbReference>
<dbReference type="AlphaFoldDB" id="A0A804N197"/>
<accession>A0A804N197</accession>
<evidence type="ECO:0000256" key="1">
    <source>
        <dbReference type="SAM" id="SignalP"/>
    </source>
</evidence>
<reference evidence="2" key="3">
    <citation type="submission" date="2021-05" db="UniProtKB">
        <authorList>
            <consortium name="EnsemblPlants"/>
        </authorList>
    </citation>
    <scope>IDENTIFICATION</scope>
    <source>
        <strain evidence="2">cv. B73</strain>
    </source>
</reference>
<protein>
    <recommendedName>
        <fullName evidence="4">Secreted protein</fullName>
    </recommendedName>
</protein>
<dbReference type="EnsemblPlants" id="Zm00001eb127060_T001">
    <property type="protein sequence ID" value="Zm00001eb127060_P001"/>
    <property type="gene ID" value="Zm00001eb127060"/>
</dbReference>
<evidence type="ECO:0000313" key="2">
    <source>
        <dbReference type="EnsemblPlants" id="Zm00001eb127060_P001"/>
    </source>
</evidence>
<keyword evidence="1" id="KW-0732">Signal</keyword>
<keyword evidence="3" id="KW-1185">Reference proteome</keyword>
<dbReference type="Gramene" id="Zm00001eb127060_T001">
    <property type="protein sequence ID" value="Zm00001eb127060_P001"/>
    <property type="gene ID" value="Zm00001eb127060"/>
</dbReference>
<reference evidence="3" key="1">
    <citation type="submission" date="2015-12" db="EMBL/GenBank/DDBJ databases">
        <title>Update maize B73 reference genome by single molecule sequencing technologies.</title>
        <authorList>
            <consortium name="Maize Genome Sequencing Project"/>
            <person name="Ware D."/>
        </authorList>
    </citation>
    <scope>NUCLEOTIDE SEQUENCE [LARGE SCALE GENOMIC DNA]</scope>
    <source>
        <strain evidence="3">cv. B73</strain>
    </source>
</reference>
<sequence length="168" mass="18604">MCQLVVCARAWTAIWKLLLVSTEATTCLLDLLIRREVTAGEGCVVCAEKTEVPPSLVLRLQGASAAARRHIRLGLFEGENEHKAFSREEDLLHITDTWMMLMMPYVACFFDFHYMLVHAVALCRGPLQARRAGRGALAKGTLTSLLGWTTKYCRSVPATTAIDEAAVH</sequence>
<evidence type="ECO:0008006" key="4">
    <source>
        <dbReference type="Google" id="ProtNLM"/>
    </source>
</evidence>
<reference evidence="2" key="2">
    <citation type="submission" date="2019-07" db="EMBL/GenBank/DDBJ databases">
        <authorList>
            <person name="Seetharam A."/>
            <person name="Woodhouse M."/>
            <person name="Cannon E."/>
        </authorList>
    </citation>
    <scope>NUCLEOTIDE SEQUENCE [LARGE SCALE GENOMIC DNA]</scope>
    <source>
        <strain evidence="2">cv. B73</strain>
    </source>
</reference>
<feature type="chain" id="PRO_5032295812" description="Secreted protein" evidence="1">
    <location>
        <begin position="25"/>
        <end position="168"/>
    </location>
</feature>
<organism evidence="2 3">
    <name type="scientific">Zea mays</name>
    <name type="common">Maize</name>
    <dbReference type="NCBI Taxonomy" id="4577"/>
    <lineage>
        <taxon>Eukaryota</taxon>
        <taxon>Viridiplantae</taxon>
        <taxon>Streptophyta</taxon>
        <taxon>Embryophyta</taxon>
        <taxon>Tracheophyta</taxon>
        <taxon>Spermatophyta</taxon>
        <taxon>Magnoliopsida</taxon>
        <taxon>Liliopsida</taxon>
        <taxon>Poales</taxon>
        <taxon>Poaceae</taxon>
        <taxon>PACMAD clade</taxon>
        <taxon>Panicoideae</taxon>
        <taxon>Andropogonodae</taxon>
        <taxon>Andropogoneae</taxon>
        <taxon>Tripsacinae</taxon>
        <taxon>Zea</taxon>
    </lineage>
</organism>
<feature type="signal peptide" evidence="1">
    <location>
        <begin position="1"/>
        <end position="24"/>
    </location>
</feature>
<evidence type="ECO:0000313" key="3">
    <source>
        <dbReference type="Proteomes" id="UP000007305"/>
    </source>
</evidence>
<dbReference type="InParanoid" id="A0A804N197"/>
<proteinExistence type="predicted"/>